<dbReference type="AlphaFoldDB" id="A0A0A8ZV46"/>
<dbReference type="EMBL" id="GBRH01255229">
    <property type="protein sequence ID" value="JAD42666.1"/>
    <property type="molecule type" value="Transcribed_RNA"/>
</dbReference>
<feature type="transmembrane region" description="Helical" evidence="1">
    <location>
        <begin position="20"/>
        <end position="41"/>
    </location>
</feature>
<reference evidence="2" key="1">
    <citation type="submission" date="2014-09" db="EMBL/GenBank/DDBJ databases">
        <authorList>
            <person name="Magalhaes I.L.F."/>
            <person name="Oliveira U."/>
            <person name="Santos F.R."/>
            <person name="Vidigal T.H.D.A."/>
            <person name="Brescovit A.D."/>
            <person name="Santos A.J."/>
        </authorList>
    </citation>
    <scope>NUCLEOTIDE SEQUENCE</scope>
    <source>
        <tissue evidence="2">Shoot tissue taken approximately 20 cm above the soil surface</tissue>
    </source>
</reference>
<protein>
    <submittedName>
        <fullName evidence="2">Uncharacterized protein</fullName>
    </submittedName>
</protein>
<evidence type="ECO:0000313" key="2">
    <source>
        <dbReference type="EMBL" id="JAD42666.1"/>
    </source>
</evidence>
<name>A0A0A8ZV46_ARUDO</name>
<accession>A0A0A8ZV46</accession>
<keyword evidence="1" id="KW-0812">Transmembrane</keyword>
<keyword evidence="1" id="KW-1133">Transmembrane helix</keyword>
<organism evidence="2">
    <name type="scientific">Arundo donax</name>
    <name type="common">Giant reed</name>
    <name type="synonym">Donax arundinaceus</name>
    <dbReference type="NCBI Taxonomy" id="35708"/>
    <lineage>
        <taxon>Eukaryota</taxon>
        <taxon>Viridiplantae</taxon>
        <taxon>Streptophyta</taxon>
        <taxon>Embryophyta</taxon>
        <taxon>Tracheophyta</taxon>
        <taxon>Spermatophyta</taxon>
        <taxon>Magnoliopsida</taxon>
        <taxon>Liliopsida</taxon>
        <taxon>Poales</taxon>
        <taxon>Poaceae</taxon>
        <taxon>PACMAD clade</taxon>
        <taxon>Arundinoideae</taxon>
        <taxon>Arundineae</taxon>
        <taxon>Arundo</taxon>
    </lineage>
</organism>
<keyword evidence="1" id="KW-0472">Membrane</keyword>
<sequence>MPRMRNDTKVNMYDNYKKTYSSKPYIACMLEVSSIIIITYWM</sequence>
<evidence type="ECO:0000256" key="1">
    <source>
        <dbReference type="SAM" id="Phobius"/>
    </source>
</evidence>
<reference evidence="2" key="2">
    <citation type="journal article" date="2015" name="Data Brief">
        <title>Shoot transcriptome of the giant reed, Arundo donax.</title>
        <authorList>
            <person name="Barrero R.A."/>
            <person name="Guerrero F.D."/>
            <person name="Moolhuijzen P."/>
            <person name="Goolsby J.A."/>
            <person name="Tidwell J."/>
            <person name="Bellgard S.E."/>
            <person name="Bellgard M.I."/>
        </authorList>
    </citation>
    <scope>NUCLEOTIDE SEQUENCE</scope>
    <source>
        <tissue evidence="2">Shoot tissue taken approximately 20 cm above the soil surface</tissue>
    </source>
</reference>
<proteinExistence type="predicted"/>